<proteinExistence type="predicted"/>
<comment type="caution">
    <text evidence="2">The sequence shown here is derived from an EMBL/GenBank/DDBJ whole genome shotgun (WGS) entry which is preliminary data.</text>
</comment>
<name>A0AAN7WS63_9SACH</name>
<evidence type="ECO:0000256" key="1">
    <source>
        <dbReference type="SAM" id="MobiDB-lite"/>
    </source>
</evidence>
<evidence type="ECO:0000313" key="3">
    <source>
        <dbReference type="Proteomes" id="UP001306508"/>
    </source>
</evidence>
<reference evidence="3" key="1">
    <citation type="submission" date="2023-07" db="EMBL/GenBank/DDBJ databases">
        <title>A draft genome of Kazachstania heterogenica Y-27499.</title>
        <authorList>
            <person name="Donic C."/>
            <person name="Kralova J.S."/>
            <person name="Fidel L."/>
            <person name="Ben-Dor S."/>
            <person name="Jung S."/>
        </authorList>
    </citation>
    <scope>NUCLEOTIDE SEQUENCE [LARGE SCALE GENOMIC DNA]</scope>
    <source>
        <strain evidence="3">Y27499</strain>
    </source>
</reference>
<keyword evidence="3" id="KW-1185">Reference proteome</keyword>
<evidence type="ECO:0000313" key="2">
    <source>
        <dbReference type="EMBL" id="KAK5781132.1"/>
    </source>
</evidence>
<gene>
    <name evidence="2" type="ORF">RI543_001524</name>
</gene>
<protein>
    <submittedName>
        <fullName evidence="2">Uncharacterized protein</fullName>
    </submittedName>
</protein>
<dbReference type="EMBL" id="JAWIZZ010000038">
    <property type="protein sequence ID" value="KAK5781132.1"/>
    <property type="molecule type" value="Genomic_DNA"/>
</dbReference>
<feature type="region of interest" description="Disordered" evidence="1">
    <location>
        <begin position="1"/>
        <end position="29"/>
    </location>
</feature>
<feature type="compositionally biased region" description="Polar residues" evidence="1">
    <location>
        <begin position="1"/>
        <end position="10"/>
    </location>
</feature>
<accession>A0AAN7WS63</accession>
<organism evidence="2 3">
    <name type="scientific">Arxiozyma heterogenica</name>
    <dbReference type="NCBI Taxonomy" id="278026"/>
    <lineage>
        <taxon>Eukaryota</taxon>
        <taxon>Fungi</taxon>
        <taxon>Dikarya</taxon>
        <taxon>Ascomycota</taxon>
        <taxon>Saccharomycotina</taxon>
        <taxon>Saccharomycetes</taxon>
        <taxon>Saccharomycetales</taxon>
        <taxon>Saccharomycetaceae</taxon>
        <taxon>Arxiozyma</taxon>
    </lineage>
</organism>
<sequence>MHIDSNNTLGNKTISKTNNTKDKNNSSSRPSLFAHKIIIKNDITVLTRGKGSSKLSYQNRIQDSNIEGMNVKGNCGTKVLKPIKSVIIDSIPSSESNCSDVETMQSRDSDMIFLPYYDAFDRDDFFEEETYNDDMFYGKNDHFFPLKKFQEKQASSISTSATVDITNSDSYTLGLSLQLFEEIKDEDFWKEVKGTNEDFIPINVDCYNNDNINTNKKTPVVSYNIGSSSIENFLLDEYLTTCGTGGSNYSSTMNTYLPQYNIKLLCYRDADGNFSLKTTNQLKNNCNTTNFISNDPTGLVGGRRINKKKLLLQKAIRRKSGFREMISTGLEMNEFML</sequence>
<dbReference type="AlphaFoldDB" id="A0AAN7WS63"/>
<dbReference type="Proteomes" id="UP001306508">
    <property type="component" value="Unassembled WGS sequence"/>
</dbReference>